<keyword evidence="2" id="KW-1185">Reference proteome</keyword>
<name>A0A2T7F394_9POAL</name>
<evidence type="ECO:0000313" key="1">
    <source>
        <dbReference type="EMBL" id="PUZ74561.1"/>
    </source>
</evidence>
<sequence>MYSYPICKSGFGFGYRILDGYRCESGYYPYSPQIFQPPAELAHSRQRRCAIQGFPRCIPARPSCARENPTLRAITGPSIQPFPFIHSIFRSQNSPADSPCNSHPTCSAPAAPQRTSAAVAGTSAPCSRATKFLSRWPQQWAAAPLPRHPPPSCCDGQEHSANLIRGRGQACLKAYRALVAPPPASPSDLLLNQQRLQVRHL</sequence>
<protein>
    <submittedName>
        <fullName evidence="1">Uncharacterized protein</fullName>
    </submittedName>
</protein>
<organism evidence="1 2">
    <name type="scientific">Panicum hallii var. hallii</name>
    <dbReference type="NCBI Taxonomy" id="1504633"/>
    <lineage>
        <taxon>Eukaryota</taxon>
        <taxon>Viridiplantae</taxon>
        <taxon>Streptophyta</taxon>
        <taxon>Embryophyta</taxon>
        <taxon>Tracheophyta</taxon>
        <taxon>Spermatophyta</taxon>
        <taxon>Magnoliopsida</taxon>
        <taxon>Liliopsida</taxon>
        <taxon>Poales</taxon>
        <taxon>Poaceae</taxon>
        <taxon>PACMAD clade</taxon>
        <taxon>Panicoideae</taxon>
        <taxon>Panicodae</taxon>
        <taxon>Paniceae</taxon>
        <taxon>Panicinae</taxon>
        <taxon>Panicum</taxon>
        <taxon>Panicum sect. Panicum</taxon>
    </lineage>
</organism>
<dbReference type="AlphaFoldDB" id="A0A2T7F394"/>
<dbReference type="EMBL" id="CM009749">
    <property type="protein sequence ID" value="PUZ74561.1"/>
    <property type="molecule type" value="Genomic_DNA"/>
</dbReference>
<proteinExistence type="predicted"/>
<gene>
    <name evidence="1" type="ORF">GQ55_1G074300</name>
</gene>
<reference evidence="1 2" key="1">
    <citation type="submission" date="2018-04" db="EMBL/GenBank/DDBJ databases">
        <title>WGS assembly of Panicum hallii var. hallii HAL2.</title>
        <authorList>
            <person name="Lovell J."/>
            <person name="Jenkins J."/>
            <person name="Lowry D."/>
            <person name="Mamidi S."/>
            <person name="Sreedasyam A."/>
            <person name="Weng X."/>
            <person name="Barry K."/>
            <person name="Bonette J."/>
            <person name="Campitelli B."/>
            <person name="Daum C."/>
            <person name="Gordon S."/>
            <person name="Gould B."/>
            <person name="Lipzen A."/>
            <person name="MacQueen A."/>
            <person name="Palacio-Mejia J."/>
            <person name="Plott C."/>
            <person name="Shakirov E."/>
            <person name="Shu S."/>
            <person name="Yoshinaga Y."/>
            <person name="Zane M."/>
            <person name="Rokhsar D."/>
            <person name="Grimwood J."/>
            <person name="Schmutz J."/>
            <person name="Juenger T."/>
        </authorList>
    </citation>
    <scope>NUCLEOTIDE SEQUENCE [LARGE SCALE GENOMIC DNA]</scope>
    <source>
        <strain evidence="2">cv. HAL2</strain>
    </source>
</reference>
<dbReference type="Gramene" id="PUZ74561">
    <property type="protein sequence ID" value="PUZ74561"/>
    <property type="gene ID" value="GQ55_1G074300"/>
</dbReference>
<accession>A0A2T7F394</accession>
<evidence type="ECO:0000313" key="2">
    <source>
        <dbReference type="Proteomes" id="UP000244336"/>
    </source>
</evidence>
<dbReference type="Proteomes" id="UP000244336">
    <property type="component" value="Chromosome 1"/>
</dbReference>